<comment type="caution">
    <text evidence="3">The sequence shown here is derived from an EMBL/GenBank/DDBJ whole genome shotgun (WGS) entry which is preliminary data.</text>
</comment>
<keyword evidence="4" id="KW-1185">Reference proteome</keyword>
<evidence type="ECO:0000256" key="1">
    <source>
        <dbReference type="SAM" id="Phobius"/>
    </source>
</evidence>
<gene>
    <name evidence="3" type="ORF">ACFSRZ_12440</name>
</gene>
<keyword evidence="1" id="KW-0472">Membrane</keyword>
<sequence length="233" mass="25392">MIYTALLFGLLGSFHCMGMCGPIAFMLPVERTNKTKAVWQTGLYHLGRVFSYGLIGALFGLLGKGFYFFGLQQQLSIAVGLIMILSVTVPKLFSRFSIVTPIVRFTNKIKNSLGASLKKKESSTFFTIGFLNGLLPCGLVYMAMIASLTSETVFEGVLYMALFGLGTVPLMSAVVLLGNFTKAITRQRIQKLIPVVVVVIGVFFVLRGLGLGIPYVSPKPVMLDLVDATQMCH</sequence>
<dbReference type="EMBL" id="JBHULH010000008">
    <property type="protein sequence ID" value="MFD2568186.1"/>
    <property type="molecule type" value="Genomic_DNA"/>
</dbReference>
<feature type="transmembrane region" description="Helical" evidence="1">
    <location>
        <begin position="6"/>
        <end position="29"/>
    </location>
</feature>
<feature type="domain" description="Urease accessory protein UreH-like transmembrane" evidence="2">
    <location>
        <begin position="4"/>
        <end position="202"/>
    </location>
</feature>
<dbReference type="Proteomes" id="UP001597508">
    <property type="component" value="Unassembled WGS sequence"/>
</dbReference>
<feature type="transmembrane region" description="Helical" evidence="1">
    <location>
        <begin position="124"/>
        <end position="145"/>
    </location>
</feature>
<feature type="transmembrane region" description="Helical" evidence="1">
    <location>
        <begin position="192"/>
        <end position="216"/>
    </location>
</feature>
<feature type="transmembrane region" description="Helical" evidence="1">
    <location>
        <begin position="49"/>
        <end position="69"/>
    </location>
</feature>
<feature type="transmembrane region" description="Helical" evidence="1">
    <location>
        <begin position="75"/>
        <end position="103"/>
    </location>
</feature>
<dbReference type="Pfam" id="PF13386">
    <property type="entry name" value="DsbD_2"/>
    <property type="match status" value="1"/>
</dbReference>
<evidence type="ECO:0000313" key="3">
    <source>
        <dbReference type="EMBL" id="MFD2568186.1"/>
    </source>
</evidence>
<protein>
    <submittedName>
        <fullName evidence="3">Sulfite exporter TauE/SafE family protein</fullName>
    </submittedName>
</protein>
<dbReference type="PANTHER" id="PTHR42208">
    <property type="entry name" value="HEAVY METAL TRANSPORTER-RELATED"/>
    <property type="match status" value="1"/>
</dbReference>
<evidence type="ECO:0000259" key="2">
    <source>
        <dbReference type="Pfam" id="PF13386"/>
    </source>
</evidence>
<name>A0ABW5LVD2_9FLAO</name>
<organism evidence="3 4">
    <name type="scientific">Pseudotenacibaculum haliotis</name>
    <dbReference type="NCBI Taxonomy" id="1862138"/>
    <lineage>
        <taxon>Bacteria</taxon>
        <taxon>Pseudomonadati</taxon>
        <taxon>Bacteroidota</taxon>
        <taxon>Flavobacteriia</taxon>
        <taxon>Flavobacteriales</taxon>
        <taxon>Flavobacteriaceae</taxon>
        <taxon>Pseudotenacibaculum</taxon>
    </lineage>
</organism>
<reference evidence="4" key="1">
    <citation type="journal article" date="2019" name="Int. J. Syst. Evol. Microbiol.">
        <title>The Global Catalogue of Microorganisms (GCM) 10K type strain sequencing project: providing services to taxonomists for standard genome sequencing and annotation.</title>
        <authorList>
            <consortium name="The Broad Institute Genomics Platform"/>
            <consortium name="The Broad Institute Genome Sequencing Center for Infectious Disease"/>
            <person name="Wu L."/>
            <person name="Ma J."/>
        </authorList>
    </citation>
    <scope>NUCLEOTIDE SEQUENCE [LARGE SCALE GENOMIC DNA]</scope>
    <source>
        <strain evidence="4">KCTC 52127</strain>
    </source>
</reference>
<dbReference type="RefSeq" id="WP_379666892.1">
    <property type="nucleotide sequence ID" value="NZ_JBHULH010000008.1"/>
</dbReference>
<evidence type="ECO:0000313" key="4">
    <source>
        <dbReference type="Proteomes" id="UP001597508"/>
    </source>
</evidence>
<keyword evidence="1" id="KW-1133">Transmembrane helix</keyword>
<feature type="transmembrane region" description="Helical" evidence="1">
    <location>
        <begin position="157"/>
        <end position="180"/>
    </location>
</feature>
<dbReference type="PANTHER" id="PTHR42208:SF1">
    <property type="entry name" value="HEAVY METAL TRANSPORTER"/>
    <property type="match status" value="1"/>
</dbReference>
<accession>A0ABW5LVD2</accession>
<dbReference type="InterPro" id="IPR039447">
    <property type="entry name" value="UreH-like_TM_dom"/>
</dbReference>
<proteinExistence type="predicted"/>
<keyword evidence="1" id="KW-0812">Transmembrane</keyword>